<comment type="caution">
    <text evidence="2">The sequence shown here is derived from an EMBL/GenBank/DDBJ whole genome shotgun (WGS) entry which is preliminary data.</text>
</comment>
<dbReference type="EMBL" id="JAUEPN010000003">
    <property type="protein sequence ID" value="KAK3297663.1"/>
    <property type="molecule type" value="Genomic_DNA"/>
</dbReference>
<evidence type="ECO:0000256" key="1">
    <source>
        <dbReference type="SAM" id="Phobius"/>
    </source>
</evidence>
<dbReference type="RefSeq" id="XP_062661177.1">
    <property type="nucleotide sequence ID" value="XM_062803580.1"/>
</dbReference>
<dbReference type="AlphaFoldDB" id="A0AAE0LU65"/>
<name>A0AAE0LU65_9PEZI</name>
<keyword evidence="1" id="KW-0472">Membrane</keyword>
<gene>
    <name evidence="2" type="ORF">B0H64DRAFT_392737</name>
</gene>
<reference evidence="2" key="1">
    <citation type="journal article" date="2023" name="Mol. Phylogenet. Evol.">
        <title>Genome-scale phylogeny and comparative genomics of the fungal order Sordariales.</title>
        <authorList>
            <person name="Hensen N."/>
            <person name="Bonometti L."/>
            <person name="Westerberg I."/>
            <person name="Brannstrom I.O."/>
            <person name="Guillou S."/>
            <person name="Cros-Aarteil S."/>
            <person name="Calhoun S."/>
            <person name="Haridas S."/>
            <person name="Kuo A."/>
            <person name="Mondo S."/>
            <person name="Pangilinan J."/>
            <person name="Riley R."/>
            <person name="LaButti K."/>
            <person name="Andreopoulos B."/>
            <person name="Lipzen A."/>
            <person name="Chen C."/>
            <person name="Yan M."/>
            <person name="Daum C."/>
            <person name="Ng V."/>
            <person name="Clum A."/>
            <person name="Steindorff A."/>
            <person name="Ohm R.A."/>
            <person name="Martin F."/>
            <person name="Silar P."/>
            <person name="Natvig D.O."/>
            <person name="Lalanne C."/>
            <person name="Gautier V."/>
            <person name="Ament-Velasquez S.L."/>
            <person name="Kruys A."/>
            <person name="Hutchinson M.I."/>
            <person name="Powell A.J."/>
            <person name="Barry K."/>
            <person name="Miller A.N."/>
            <person name="Grigoriev I.V."/>
            <person name="Debuchy R."/>
            <person name="Gladieux P."/>
            <person name="Hiltunen Thoren M."/>
            <person name="Johannesson H."/>
        </authorList>
    </citation>
    <scope>NUCLEOTIDE SEQUENCE</scope>
    <source>
        <strain evidence="2">CBS 168.71</strain>
    </source>
</reference>
<reference evidence="2" key="2">
    <citation type="submission" date="2023-06" db="EMBL/GenBank/DDBJ databases">
        <authorList>
            <consortium name="Lawrence Berkeley National Laboratory"/>
            <person name="Haridas S."/>
            <person name="Hensen N."/>
            <person name="Bonometti L."/>
            <person name="Westerberg I."/>
            <person name="Brannstrom I.O."/>
            <person name="Guillou S."/>
            <person name="Cros-Aarteil S."/>
            <person name="Calhoun S."/>
            <person name="Kuo A."/>
            <person name="Mondo S."/>
            <person name="Pangilinan J."/>
            <person name="Riley R."/>
            <person name="Labutti K."/>
            <person name="Andreopoulos B."/>
            <person name="Lipzen A."/>
            <person name="Chen C."/>
            <person name="Yanf M."/>
            <person name="Daum C."/>
            <person name="Ng V."/>
            <person name="Clum A."/>
            <person name="Steindorff A."/>
            <person name="Ohm R."/>
            <person name="Martin F."/>
            <person name="Silar P."/>
            <person name="Natvig D."/>
            <person name="Lalanne C."/>
            <person name="Gautier V."/>
            <person name="Ament-Velasquez S.L."/>
            <person name="Kruys A."/>
            <person name="Hutchinson M.I."/>
            <person name="Powell A.J."/>
            <person name="Barry K."/>
            <person name="Miller A.N."/>
            <person name="Grigoriev I.V."/>
            <person name="Debuchy R."/>
            <person name="Gladieux P."/>
            <person name="Thoren M.H."/>
            <person name="Johannesson H."/>
        </authorList>
    </citation>
    <scope>NUCLEOTIDE SEQUENCE</scope>
    <source>
        <strain evidence="2">CBS 168.71</strain>
    </source>
</reference>
<sequence>MDGWKGWGGGKLLACLFTCSLCWYRRGGYGSKLADYYLAWRGFGAKRAVFENLFRIIGVDCIMLFFFFSDYFFCFVWRALLFSV</sequence>
<evidence type="ECO:0000313" key="3">
    <source>
        <dbReference type="Proteomes" id="UP001278766"/>
    </source>
</evidence>
<organism evidence="2 3">
    <name type="scientific">Chaetomium fimeti</name>
    <dbReference type="NCBI Taxonomy" id="1854472"/>
    <lineage>
        <taxon>Eukaryota</taxon>
        <taxon>Fungi</taxon>
        <taxon>Dikarya</taxon>
        <taxon>Ascomycota</taxon>
        <taxon>Pezizomycotina</taxon>
        <taxon>Sordariomycetes</taxon>
        <taxon>Sordariomycetidae</taxon>
        <taxon>Sordariales</taxon>
        <taxon>Chaetomiaceae</taxon>
        <taxon>Chaetomium</taxon>
    </lineage>
</organism>
<keyword evidence="3" id="KW-1185">Reference proteome</keyword>
<feature type="transmembrane region" description="Helical" evidence="1">
    <location>
        <begin position="54"/>
        <end position="80"/>
    </location>
</feature>
<dbReference type="Proteomes" id="UP001278766">
    <property type="component" value="Unassembled WGS sequence"/>
</dbReference>
<dbReference type="GeneID" id="87840528"/>
<evidence type="ECO:0000313" key="2">
    <source>
        <dbReference type="EMBL" id="KAK3297663.1"/>
    </source>
</evidence>
<accession>A0AAE0LU65</accession>
<protein>
    <submittedName>
        <fullName evidence="2">Uncharacterized protein</fullName>
    </submittedName>
</protein>
<keyword evidence="1" id="KW-1133">Transmembrane helix</keyword>
<keyword evidence="1" id="KW-0812">Transmembrane</keyword>
<proteinExistence type="predicted"/>